<evidence type="ECO:0000259" key="11">
    <source>
        <dbReference type="Pfam" id="PF02558"/>
    </source>
</evidence>
<feature type="domain" description="Ketopantoate reductase N-terminal" evidence="11">
    <location>
        <begin position="3"/>
        <end position="170"/>
    </location>
</feature>
<evidence type="ECO:0000313" key="14">
    <source>
        <dbReference type="Proteomes" id="UP000318405"/>
    </source>
</evidence>
<feature type="domain" description="Ketopantoate reductase C-terminal" evidence="12">
    <location>
        <begin position="197"/>
        <end position="317"/>
    </location>
</feature>
<dbReference type="PANTHER" id="PTHR21708:SF45">
    <property type="entry name" value="2-DEHYDROPANTOATE 2-REDUCTASE"/>
    <property type="match status" value="1"/>
</dbReference>
<evidence type="ECO:0000256" key="7">
    <source>
        <dbReference type="ARBA" id="ARBA00023002"/>
    </source>
</evidence>
<dbReference type="InterPro" id="IPR036291">
    <property type="entry name" value="NAD(P)-bd_dom_sf"/>
</dbReference>
<dbReference type="UniPathway" id="UPA00028">
    <property type="reaction ID" value="UER00004"/>
</dbReference>
<evidence type="ECO:0000256" key="5">
    <source>
        <dbReference type="ARBA" id="ARBA00022655"/>
    </source>
</evidence>
<gene>
    <name evidence="13" type="ORF">FOZ76_00615</name>
</gene>
<keyword evidence="7 10" id="KW-0560">Oxidoreductase</keyword>
<comment type="similarity">
    <text evidence="2 10">Belongs to the ketopantoate reductase family.</text>
</comment>
<dbReference type="Pfam" id="PF08546">
    <property type="entry name" value="ApbA_C"/>
    <property type="match status" value="1"/>
</dbReference>
<sequence length="336" mass="34688">MKVCIYGAGAIGGLIGGWLAASGAAEVSAVARGATLAALQRDGWRVRGGDGEERRAPVRASADPAELGVQDVVVIAVKGPALAEVSPRLAPLLGPDTIVLPAMNGVPWWFGAGAPALGDAPLESVDPGGLIGRSIDLARVVGCVVHIAAATSAPGLVEHRMGRKLIIGEPAGGMSPRVDALAGVLERAGLEVERSADVRRAIWYKLWGNLTINPIAALTGAPSDRILTDPLVRDFCSAAMREAAEIGARIGCAIDQNPEDRHKVTLRLGSFKASMLQDVEAGRPIELDGIVGVTRELGQRVGVPTPSIDALLGLTRLMGRMRGLYPDADGPAGSIG</sequence>
<dbReference type="GO" id="GO:0005737">
    <property type="term" value="C:cytoplasm"/>
    <property type="evidence" value="ECO:0007669"/>
    <property type="project" value="TreeGrafter"/>
</dbReference>
<dbReference type="InterPro" id="IPR013752">
    <property type="entry name" value="KPA_reductase"/>
</dbReference>
<dbReference type="EC" id="1.1.1.169" evidence="3 10"/>
<evidence type="ECO:0000256" key="4">
    <source>
        <dbReference type="ARBA" id="ARBA00019465"/>
    </source>
</evidence>
<dbReference type="InterPro" id="IPR051402">
    <property type="entry name" value="KPR-Related"/>
</dbReference>
<dbReference type="InterPro" id="IPR008927">
    <property type="entry name" value="6-PGluconate_DH-like_C_sf"/>
</dbReference>
<name>A0A556B273_9BURK</name>
<organism evidence="13 14">
    <name type="scientific">Verticiella sediminum</name>
    <dbReference type="NCBI Taxonomy" id="1247510"/>
    <lineage>
        <taxon>Bacteria</taxon>
        <taxon>Pseudomonadati</taxon>
        <taxon>Pseudomonadota</taxon>
        <taxon>Betaproteobacteria</taxon>
        <taxon>Burkholderiales</taxon>
        <taxon>Alcaligenaceae</taxon>
        <taxon>Verticiella</taxon>
    </lineage>
</organism>
<dbReference type="PANTHER" id="PTHR21708">
    <property type="entry name" value="PROBABLE 2-DEHYDROPANTOATE 2-REDUCTASE"/>
    <property type="match status" value="1"/>
</dbReference>
<dbReference type="InterPro" id="IPR003710">
    <property type="entry name" value="ApbA"/>
</dbReference>
<dbReference type="GO" id="GO:0008677">
    <property type="term" value="F:2-dehydropantoate 2-reductase activity"/>
    <property type="evidence" value="ECO:0007669"/>
    <property type="project" value="UniProtKB-EC"/>
</dbReference>
<keyword evidence="6 10" id="KW-0521">NADP</keyword>
<keyword evidence="14" id="KW-1185">Reference proteome</keyword>
<dbReference type="SUPFAM" id="SSF51735">
    <property type="entry name" value="NAD(P)-binding Rossmann-fold domains"/>
    <property type="match status" value="1"/>
</dbReference>
<dbReference type="OrthoDB" id="9796561at2"/>
<keyword evidence="5 10" id="KW-0566">Pantothenate biosynthesis</keyword>
<dbReference type="AlphaFoldDB" id="A0A556B273"/>
<evidence type="ECO:0000256" key="3">
    <source>
        <dbReference type="ARBA" id="ARBA00013014"/>
    </source>
</evidence>
<comment type="pathway">
    <text evidence="1 10">Cofactor biosynthesis; (R)-pantothenate biosynthesis; (R)-pantoate from 3-methyl-2-oxobutanoate: step 2/2.</text>
</comment>
<protein>
    <recommendedName>
        <fullName evidence="4 10">2-dehydropantoate 2-reductase</fullName>
        <ecNumber evidence="3 10">1.1.1.169</ecNumber>
    </recommendedName>
    <alternativeName>
        <fullName evidence="8 10">Ketopantoate reductase</fullName>
    </alternativeName>
</protein>
<comment type="caution">
    <text evidence="13">The sequence shown here is derived from an EMBL/GenBank/DDBJ whole genome shotgun (WGS) entry which is preliminary data.</text>
</comment>
<comment type="function">
    <text evidence="10">Catalyzes the NADPH-dependent reduction of ketopantoate into pantoic acid.</text>
</comment>
<evidence type="ECO:0000313" key="13">
    <source>
        <dbReference type="EMBL" id="TSH99264.1"/>
    </source>
</evidence>
<dbReference type="NCBIfam" id="NF005089">
    <property type="entry name" value="PRK06522.1-4"/>
    <property type="match status" value="1"/>
</dbReference>
<evidence type="ECO:0000256" key="6">
    <source>
        <dbReference type="ARBA" id="ARBA00022857"/>
    </source>
</evidence>
<evidence type="ECO:0000256" key="8">
    <source>
        <dbReference type="ARBA" id="ARBA00032024"/>
    </source>
</evidence>
<dbReference type="Gene3D" id="1.10.1040.10">
    <property type="entry name" value="N-(1-d-carboxylethyl)-l-norvaline Dehydrogenase, domain 2"/>
    <property type="match status" value="1"/>
</dbReference>
<proteinExistence type="inferred from homology"/>
<comment type="catalytic activity">
    <reaction evidence="9 10">
        <text>(R)-pantoate + NADP(+) = 2-dehydropantoate + NADPH + H(+)</text>
        <dbReference type="Rhea" id="RHEA:16233"/>
        <dbReference type="ChEBI" id="CHEBI:11561"/>
        <dbReference type="ChEBI" id="CHEBI:15378"/>
        <dbReference type="ChEBI" id="CHEBI:15980"/>
        <dbReference type="ChEBI" id="CHEBI:57783"/>
        <dbReference type="ChEBI" id="CHEBI:58349"/>
        <dbReference type="EC" id="1.1.1.169"/>
    </reaction>
</comment>
<dbReference type="Proteomes" id="UP000318405">
    <property type="component" value="Unassembled WGS sequence"/>
</dbReference>
<evidence type="ECO:0000256" key="10">
    <source>
        <dbReference type="RuleBase" id="RU362068"/>
    </source>
</evidence>
<dbReference type="EMBL" id="VLTJ01000001">
    <property type="protein sequence ID" value="TSH99264.1"/>
    <property type="molecule type" value="Genomic_DNA"/>
</dbReference>
<dbReference type="SUPFAM" id="SSF48179">
    <property type="entry name" value="6-phosphogluconate dehydrogenase C-terminal domain-like"/>
    <property type="match status" value="1"/>
</dbReference>
<reference evidence="13 14" key="1">
    <citation type="submission" date="2019-07" db="EMBL/GenBank/DDBJ databases">
        <title>Qingshengfaniella alkalisoli gen. nov., sp. nov., isolated from saline soil.</title>
        <authorList>
            <person name="Xu L."/>
            <person name="Huang X.-X."/>
            <person name="Sun J.-Q."/>
        </authorList>
    </citation>
    <scope>NUCLEOTIDE SEQUENCE [LARGE SCALE GENOMIC DNA]</scope>
    <source>
        <strain evidence="13 14">DSM 27279</strain>
    </source>
</reference>
<dbReference type="GO" id="GO:0015940">
    <property type="term" value="P:pantothenate biosynthetic process"/>
    <property type="evidence" value="ECO:0007669"/>
    <property type="project" value="UniProtKB-UniPathway"/>
</dbReference>
<evidence type="ECO:0000259" key="12">
    <source>
        <dbReference type="Pfam" id="PF08546"/>
    </source>
</evidence>
<evidence type="ECO:0000256" key="1">
    <source>
        <dbReference type="ARBA" id="ARBA00004994"/>
    </source>
</evidence>
<accession>A0A556B273</accession>
<dbReference type="FunFam" id="1.10.1040.10:FF:000017">
    <property type="entry name" value="2-dehydropantoate 2-reductase"/>
    <property type="match status" value="1"/>
</dbReference>
<dbReference type="Gene3D" id="3.40.50.720">
    <property type="entry name" value="NAD(P)-binding Rossmann-like Domain"/>
    <property type="match status" value="1"/>
</dbReference>
<dbReference type="NCBIfam" id="TIGR00745">
    <property type="entry name" value="apbA_panE"/>
    <property type="match status" value="1"/>
</dbReference>
<evidence type="ECO:0000256" key="2">
    <source>
        <dbReference type="ARBA" id="ARBA00007870"/>
    </source>
</evidence>
<dbReference type="RefSeq" id="WP_143946173.1">
    <property type="nucleotide sequence ID" value="NZ_BAABMB010000001.1"/>
</dbReference>
<dbReference type="InterPro" id="IPR013332">
    <property type="entry name" value="KPR_N"/>
</dbReference>
<evidence type="ECO:0000256" key="9">
    <source>
        <dbReference type="ARBA" id="ARBA00048793"/>
    </source>
</evidence>
<dbReference type="Pfam" id="PF02558">
    <property type="entry name" value="ApbA"/>
    <property type="match status" value="1"/>
</dbReference>
<dbReference type="InterPro" id="IPR013328">
    <property type="entry name" value="6PGD_dom2"/>
</dbReference>